<evidence type="ECO:0000313" key="1">
    <source>
        <dbReference type="EMBL" id="OBK22400.1"/>
    </source>
</evidence>
<name>A0A1A3NM27_MYCAS</name>
<dbReference type="OrthoDB" id="9789139at2"/>
<accession>A0A1A3NM27</accession>
<dbReference type="NCBIfam" id="TIGR03187">
    <property type="entry name" value="DGQHR"/>
    <property type="match status" value="1"/>
</dbReference>
<proteinExistence type="predicted"/>
<dbReference type="InterPro" id="IPR017642">
    <property type="entry name" value="DNA_S_mod_DndB"/>
</dbReference>
<protein>
    <recommendedName>
        <fullName evidence="3">DGQHR domain-containing protein</fullName>
    </recommendedName>
</protein>
<dbReference type="InterPro" id="IPR017601">
    <property type="entry name" value="DGQHR-contain_dom"/>
</dbReference>
<reference evidence="1 2" key="1">
    <citation type="submission" date="2016-06" db="EMBL/GenBank/DDBJ databases">
        <authorList>
            <person name="Kjaerup R.B."/>
            <person name="Dalgaard T.S."/>
            <person name="Juul-Madsen H.R."/>
        </authorList>
    </citation>
    <scope>NUCLEOTIDE SEQUENCE [LARGE SCALE GENOMIC DNA]</scope>
    <source>
        <strain evidence="1 2">1245335.1</strain>
    </source>
</reference>
<organism evidence="1 2">
    <name type="scientific">Mycobacterium asiaticum</name>
    <dbReference type="NCBI Taxonomy" id="1790"/>
    <lineage>
        <taxon>Bacteria</taxon>
        <taxon>Bacillati</taxon>
        <taxon>Actinomycetota</taxon>
        <taxon>Actinomycetes</taxon>
        <taxon>Mycobacteriales</taxon>
        <taxon>Mycobacteriaceae</taxon>
        <taxon>Mycobacterium</taxon>
    </lineage>
</organism>
<dbReference type="AlphaFoldDB" id="A0A1A3NM27"/>
<evidence type="ECO:0000313" key="2">
    <source>
        <dbReference type="Proteomes" id="UP000093819"/>
    </source>
</evidence>
<dbReference type="EMBL" id="LZLR01000094">
    <property type="protein sequence ID" value="OBK22400.1"/>
    <property type="molecule type" value="Genomic_DNA"/>
</dbReference>
<dbReference type="Pfam" id="PF14072">
    <property type="entry name" value="DndB"/>
    <property type="match status" value="1"/>
</dbReference>
<gene>
    <name evidence="1" type="ORF">A5635_21875</name>
</gene>
<dbReference type="Proteomes" id="UP000093819">
    <property type="component" value="Unassembled WGS sequence"/>
</dbReference>
<dbReference type="RefSeq" id="WP_065035572.1">
    <property type="nucleotide sequence ID" value="NZ_LZLR01000094.1"/>
</dbReference>
<comment type="caution">
    <text evidence="1">The sequence shown here is derived from an EMBL/GenBank/DDBJ whole genome shotgun (WGS) entry which is preliminary data.</text>
</comment>
<sequence length="355" mass="39659">MTERPVATLSNVVRREISNPETGEKRHFYVGTIRSDIARALTFVPVLESSTKTYLEEWTTDGYQRPGSAARMRQFGNYVSQNPLSVVPPVILSGRDAWRFKGNSDVGSLEIYEAAAVVDGQHRLGGYVYLYETDKQPRQIDFFLLADLNLEQEKDEFLAINNTQRGVPKSINVLLEQTDDSIVGSELNTRDDSPFKGRITIAKAPVGALFSLAAVAKNVGRTFNHGAFTDVSVDVKIDIMVDYWNRISDAFPEEWEDITKKNADKCFKLLETTGLIAWSLAGSDILAPSFDRDLAMMHWDVVNAKINHLALAGALDWRKDGEFQGLTGEVGGAKIHKKMQQILATKHDLEDFAEE</sequence>
<evidence type="ECO:0008006" key="3">
    <source>
        <dbReference type="Google" id="ProtNLM"/>
    </source>
</evidence>